<evidence type="ECO:0000256" key="7">
    <source>
        <dbReference type="ARBA" id="ARBA00029927"/>
    </source>
</evidence>
<dbReference type="Proteomes" id="UP001049518">
    <property type="component" value="Chromosome"/>
</dbReference>
<dbReference type="SUPFAM" id="SSF55486">
    <property type="entry name" value="Metalloproteases ('zincins'), catalytic domain"/>
    <property type="match status" value="1"/>
</dbReference>
<keyword evidence="5" id="KW-0479">Metal-binding</keyword>
<keyword evidence="10" id="KW-1185">Reference proteome</keyword>
<evidence type="ECO:0000313" key="10">
    <source>
        <dbReference type="Proteomes" id="UP001049518"/>
    </source>
</evidence>
<comment type="catalytic activity">
    <reaction evidence="1">
        <text>Hydrolyzes proteins with a preference for Tyr or Phe in the P1' position. Has no action on amino-acid p-nitroanilides.</text>
        <dbReference type="EC" id="3.4.24.77"/>
    </reaction>
</comment>
<keyword evidence="9" id="KW-0378">Hydrolase</keyword>
<accession>A0ABX8R443</accession>
<dbReference type="InterPro" id="IPR000013">
    <property type="entry name" value="Peptidase_M7"/>
</dbReference>
<dbReference type="RefSeq" id="WP_231329455.1">
    <property type="nucleotide sequence ID" value="NZ_CP059572.1"/>
</dbReference>
<evidence type="ECO:0000256" key="2">
    <source>
        <dbReference type="ARBA" id="ARBA00006571"/>
    </source>
</evidence>
<dbReference type="Pfam" id="PF02031">
    <property type="entry name" value="Peptidase_M7"/>
    <property type="match status" value="1"/>
</dbReference>
<evidence type="ECO:0000256" key="6">
    <source>
        <dbReference type="ARBA" id="ARBA00023049"/>
    </source>
</evidence>
<dbReference type="EMBL" id="CP059572">
    <property type="protein sequence ID" value="QXJ23783.1"/>
    <property type="molecule type" value="Genomic_DNA"/>
</dbReference>
<gene>
    <name evidence="9" type="ORF">AGRA3207_004985</name>
</gene>
<feature type="chain" id="PRO_5045737890" description="Extracellular small neutral protease" evidence="8">
    <location>
        <begin position="31"/>
        <end position="185"/>
    </location>
</feature>
<organism evidence="9 10">
    <name type="scientific">Actinomadura graeca</name>
    <dbReference type="NCBI Taxonomy" id="2750812"/>
    <lineage>
        <taxon>Bacteria</taxon>
        <taxon>Bacillati</taxon>
        <taxon>Actinomycetota</taxon>
        <taxon>Actinomycetes</taxon>
        <taxon>Streptosporangiales</taxon>
        <taxon>Thermomonosporaceae</taxon>
        <taxon>Actinomadura</taxon>
    </lineage>
</organism>
<feature type="signal peptide" evidence="8">
    <location>
        <begin position="1"/>
        <end position="30"/>
    </location>
</feature>
<proteinExistence type="inferred from homology"/>
<keyword evidence="6 9" id="KW-0645">Protease</keyword>
<reference evidence="9" key="1">
    <citation type="submission" date="2020-07" db="EMBL/GenBank/DDBJ databases">
        <authorList>
            <person name="Tarantini F.S."/>
            <person name="Hong K.W."/>
            <person name="Chan K.G."/>
        </authorList>
    </citation>
    <scope>NUCLEOTIDE SEQUENCE</scope>
    <source>
        <strain evidence="9">32-07</strain>
    </source>
</reference>
<dbReference type="EC" id="3.4.24.77" evidence="3"/>
<evidence type="ECO:0000256" key="1">
    <source>
        <dbReference type="ARBA" id="ARBA00000612"/>
    </source>
</evidence>
<sequence length="185" mass="19769">MFLRKIMTALAVTVGLTFVVPALVVDSASAAAPTAVRTIYYDASGAQEFKADVDEGAAAWNKAVSVIELKPATGTQATIKVYADDGWPRTSSNGFGRGTIYMGRQAVKDGFYPPRIAAHEIAHALGLPDNRNGRCDYLMSGHSSPTSCKTTTPHETEAAQVTRNAGGLFPATLARPLEFKDCWVF</sequence>
<evidence type="ECO:0000256" key="5">
    <source>
        <dbReference type="ARBA" id="ARBA00022723"/>
    </source>
</evidence>
<evidence type="ECO:0000256" key="4">
    <source>
        <dbReference type="ARBA" id="ARBA00019129"/>
    </source>
</evidence>
<dbReference type="Gene3D" id="3.40.390.10">
    <property type="entry name" value="Collagenase (Catalytic Domain)"/>
    <property type="match status" value="1"/>
</dbReference>
<keyword evidence="8" id="KW-0732">Signal</keyword>
<evidence type="ECO:0000256" key="3">
    <source>
        <dbReference type="ARBA" id="ARBA00012325"/>
    </source>
</evidence>
<keyword evidence="6 9" id="KW-0482">Metalloprotease</keyword>
<dbReference type="InterPro" id="IPR024079">
    <property type="entry name" value="MetalloPept_cat_dom_sf"/>
</dbReference>
<protein>
    <recommendedName>
        <fullName evidence="4">Extracellular small neutral protease</fullName>
        <ecNumber evidence="3">3.4.24.77</ecNumber>
    </recommendedName>
    <alternativeName>
        <fullName evidence="7">Snapalysin</fullName>
    </alternativeName>
</protein>
<dbReference type="GO" id="GO:0008237">
    <property type="term" value="F:metallopeptidase activity"/>
    <property type="evidence" value="ECO:0007669"/>
    <property type="project" value="UniProtKB-KW"/>
</dbReference>
<comment type="similarity">
    <text evidence="2">Belongs to the peptidase M7 family.</text>
</comment>
<evidence type="ECO:0000313" key="9">
    <source>
        <dbReference type="EMBL" id="QXJ23783.1"/>
    </source>
</evidence>
<evidence type="ECO:0000256" key="8">
    <source>
        <dbReference type="SAM" id="SignalP"/>
    </source>
</evidence>
<dbReference type="PRINTS" id="PR00787">
    <property type="entry name" value="NEUTRALPTASE"/>
</dbReference>
<name>A0ABX8R443_9ACTN</name>